<sequence>MERDLEGRVNESILFQSEPEKKESGKTFCSLGGVGVEHAKICHGSHTHTPSAGLLTNGLDKVAFLMLIRCLPFLV</sequence>
<proteinExistence type="predicted"/>
<evidence type="ECO:0000313" key="1">
    <source>
        <dbReference type="EMBL" id="OMP08441.1"/>
    </source>
</evidence>
<dbReference type="Proteomes" id="UP000187203">
    <property type="component" value="Unassembled WGS sequence"/>
</dbReference>
<protein>
    <submittedName>
        <fullName evidence="1">Uncharacterized protein</fullName>
    </submittedName>
</protein>
<gene>
    <name evidence="1" type="ORF">COLO4_06469</name>
</gene>
<reference evidence="2" key="1">
    <citation type="submission" date="2013-09" db="EMBL/GenBank/DDBJ databases">
        <title>Corchorus olitorius genome sequencing.</title>
        <authorList>
            <person name="Alam M."/>
            <person name="Haque M.S."/>
            <person name="Islam M.S."/>
            <person name="Emdad E.M."/>
            <person name="Islam M.M."/>
            <person name="Ahmed B."/>
            <person name="Halim A."/>
            <person name="Hossen Q.M.M."/>
            <person name="Hossain M.Z."/>
            <person name="Ahmed R."/>
            <person name="Khan M.M."/>
            <person name="Islam R."/>
            <person name="Rashid M.M."/>
            <person name="Khan S.A."/>
            <person name="Rahman M.S."/>
            <person name="Alam M."/>
            <person name="Yahiya A.S."/>
            <person name="Khan M.S."/>
            <person name="Azam M.S."/>
            <person name="Haque T."/>
            <person name="Lashkar M.Z.H."/>
            <person name="Akhand A.I."/>
            <person name="Morshed G."/>
            <person name="Roy S."/>
            <person name="Uddin K.S."/>
            <person name="Rabeya T."/>
            <person name="Hossain A.S."/>
            <person name="Chowdhury A."/>
            <person name="Snigdha A.R."/>
            <person name="Mortoza M.S."/>
            <person name="Matin S.A."/>
            <person name="Hoque S.M.E."/>
            <person name="Islam M.K."/>
            <person name="Roy D.K."/>
            <person name="Haider R."/>
            <person name="Moosa M.M."/>
            <person name="Elias S.M."/>
            <person name="Hasan A.M."/>
            <person name="Jahan S."/>
            <person name="Shafiuddin M."/>
            <person name="Mahmood N."/>
            <person name="Shommy N.S."/>
        </authorList>
    </citation>
    <scope>NUCLEOTIDE SEQUENCE [LARGE SCALE GENOMIC DNA]</scope>
    <source>
        <strain evidence="2">cv. O-4</strain>
    </source>
</reference>
<accession>A0A1R3KMZ5</accession>
<dbReference type="AlphaFoldDB" id="A0A1R3KMZ5"/>
<dbReference type="EMBL" id="AWUE01012722">
    <property type="protein sequence ID" value="OMP08441.1"/>
    <property type="molecule type" value="Genomic_DNA"/>
</dbReference>
<comment type="caution">
    <text evidence="1">The sequence shown here is derived from an EMBL/GenBank/DDBJ whole genome shotgun (WGS) entry which is preliminary data.</text>
</comment>
<organism evidence="1 2">
    <name type="scientific">Corchorus olitorius</name>
    <dbReference type="NCBI Taxonomy" id="93759"/>
    <lineage>
        <taxon>Eukaryota</taxon>
        <taxon>Viridiplantae</taxon>
        <taxon>Streptophyta</taxon>
        <taxon>Embryophyta</taxon>
        <taxon>Tracheophyta</taxon>
        <taxon>Spermatophyta</taxon>
        <taxon>Magnoliopsida</taxon>
        <taxon>eudicotyledons</taxon>
        <taxon>Gunneridae</taxon>
        <taxon>Pentapetalae</taxon>
        <taxon>rosids</taxon>
        <taxon>malvids</taxon>
        <taxon>Malvales</taxon>
        <taxon>Malvaceae</taxon>
        <taxon>Grewioideae</taxon>
        <taxon>Apeibeae</taxon>
        <taxon>Corchorus</taxon>
    </lineage>
</organism>
<evidence type="ECO:0000313" key="2">
    <source>
        <dbReference type="Proteomes" id="UP000187203"/>
    </source>
</evidence>
<name>A0A1R3KMZ5_9ROSI</name>
<keyword evidence="2" id="KW-1185">Reference proteome</keyword>